<dbReference type="WBParaSite" id="maker-uti_cns_0002154-snap-gene-0.5-mRNA-1">
    <property type="protein sequence ID" value="maker-uti_cns_0002154-snap-gene-0.5-mRNA-1"/>
    <property type="gene ID" value="maker-uti_cns_0002154-snap-gene-0.5"/>
</dbReference>
<evidence type="ECO:0000256" key="1">
    <source>
        <dbReference type="SAM" id="MobiDB-lite"/>
    </source>
</evidence>
<feature type="domain" description="Sacsin/Nov" evidence="2">
    <location>
        <begin position="969"/>
        <end position="1204"/>
    </location>
</feature>
<dbReference type="NCBIfam" id="NF047352">
    <property type="entry name" value="P_loop_sacsin"/>
    <property type="match status" value="2"/>
</dbReference>
<feature type="region of interest" description="Disordered" evidence="1">
    <location>
        <begin position="2426"/>
        <end position="2456"/>
    </location>
</feature>
<name>A0A1I8GJH5_9PLAT</name>
<dbReference type="InterPro" id="IPR036890">
    <property type="entry name" value="HATPase_C_sf"/>
</dbReference>
<dbReference type="Pfam" id="PF25794">
    <property type="entry name" value="SACS"/>
    <property type="match status" value="2"/>
</dbReference>
<dbReference type="PANTHER" id="PTHR15600:SF42">
    <property type="entry name" value="SACSIN"/>
    <property type="match status" value="1"/>
</dbReference>
<feature type="domain" description="Sacsin/Nov" evidence="2">
    <location>
        <begin position="21"/>
        <end position="257"/>
    </location>
</feature>
<reference evidence="4" key="1">
    <citation type="submission" date="2016-11" db="UniProtKB">
        <authorList>
            <consortium name="WormBaseParasite"/>
        </authorList>
    </citation>
    <scope>IDENTIFICATION</scope>
</reference>
<dbReference type="InterPro" id="IPR058210">
    <property type="entry name" value="SACS/Nov_dom"/>
</dbReference>
<evidence type="ECO:0000313" key="3">
    <source>
        <dbReference type="Proteomes" id="UP000095280"/>
    </source>
</evidence>
<keyword evidence="3" id="KW-1185">Reference proteome</keyword>
<sequence>MSSESESDGDTEGAELCGQSESLTRRLRNILRDYSDGLAIPKELIQNADDAGATEVTLIYDSRANLQWRETVMGRRMAGCLGPCLWAHNDAQFTDDDFKNLLSLGGATKEAQAAKVGKFGLGFNAVYNLTDVPAVLSGCQLQLLDPHGESAGRGFLEEAELLQGGRAPHARQVSASVRALHRRHGLRPGPRSRALPRHAHRLPLRTQEQAGESQICQRAYSEQEMRDLLDKTAQQARHLLLFTQSVSSFRLLHLRDGLDGSLQTDTLLKVSRSLIKCIRPLPGTSESADLRSQTRVLAAAAEYLAGDNGGAVDGSFAGQLKLHIDVQINETEAKRVGIDTNVAITASDNWLVSVALGSGESLEMSRQREGLSLPVASVAIRLSAGGTAIEPVNRGVAFCFLPLPIESPLLFHVNAAFAVTSSRRYLEEATMDEAEGRWHPGRWNAALLREAACTALVSALERLTAENITGAPSIWPLLEANNGVWHPLIESFYRTVFTESDRAPSIFYTSVAGGRWLKLFFSTNRRWVPPHWALKLPMLEDIAPQDPTVWLMSEGIRSMLKSSHFLPDQSNRLCRVSDLLDPDCAAAALYFPTDSVFPRTDFKEDYSLRPVLISLGLQSQIPFDHVLERANTVSALSRGNRLEDALKRARSLMKYLDLNQLNEFQDRLRELASVEFLPAKRKPDDCSLHWRSDDYPVTQLFAPEVLFQSKHETLGSLCQLVLDSCVLSDTNYSAREALNKSIGVQKEVPREMAWEQLRRATQTFSIDSRPVCLDVYEHFSKLLIKNPKLADEIKLEFEGLGSPAIVYSDTGYLKPHQIENVRLTCIACRLTLEGAILVMKSICRFLKRLAFSKKFDCTTYCRVLEEIHENKSGSALTDSERKSCIELLTRLSELSELPEPSEIFAPDHEGFLVRCSHLCFGSVKWLSKVDKLRFAHKDLAYGVCEKLRIPDQRVQTLRKHHVPLPFGQKEELTTRLKGILQGYPLGIEIFKELVQNADDAGATRLHFINDRRNLGTEKVLSDEWKALQGPALVVVNDTTFNDEDIEGIQKLGVGSKGSQPWKTGQYGIGFNCVYHVTDVPMFLSDNRVLCVMDPHCRHMPHANTESPGGMYKDEGLDEVRDDFRDVFDGFKISNETTTGSTVFRLPLRTLETARLSEIFPAAKPLNSDDIYKLFKKFAEDLAEILLFLSSVKTIQLSELGTDGKLTKVFETSSTISDPSACIRFRGECQKIGRQLVQKDFDPKLLHSCTQEVYEATISTHNSFSQKPDSTSSKWIVAQQLGLPADSASVIPSKDQSKLGYAVSNGEWKALPKVGVAARLDQSKKFHREHRVFNLLPLPLTTDLPVHINGHFALDPSRRSLWEAHSSDASAEWNNLLVSTALPVCYATLLEAATQRLPLEDPIESDGNSSPFEHYYRLFPEAKDEKPGKSHWNTMAIEFYKEVFKNRREGVRCSALRDSLPIQVELTPFAGVPGVETLMHYLLTNLSLEDQTDTKDSERDSAEIRRMASLISTPLNLTADGMLRIFRTENLSFLTEYVRLIPAKSTDLLSQFCHKKIQEVFKPPPPPPSTSLPVRYFSSPNRCPSAHKSGLYRKFSIAEFRRCLGNFLPACGSPNVPRYPQKPPEIKDVLAPVSDAALVPASFEWEKRILSCDWLFKVSHVSSVYHKSTRRPQDLEKKIEEALCQLKAPLLTIYDSKLIKLVGKLEEPNSMLAVLQYALNENPHKPRHLPSADMANSFACFVQQHQGAMEQVIGGRDLISELQRLPIFVTLSGECVALKNLSPRILPADLVFEEMHLWSRAAHLRRRNPSESRSFEDSLKNARIVPFQQSWCRASNFFDHRQDDMLTLMELAGLVTECSPDMVLWFANDTANLPLDLARNKSETLLKFVASQSFEQHRTEAFLSQLARISFIVPDVKPELQQLCDKGYVQFSSLENCVIPENVYICWTVLPVAPAFIEELGCFRKYLQEKPQMDKFFSHLKNLIGSRQFGNAGLADSFKASQRQASERYLNALRDSPCILVDNGSRFAQPSQVTLTERDEIPPFLFACPSGFLQYSELFLKLGVTRQPSIEQAAMVLQLIKSAAKDDSLPVALLEPTAKCICLLLSLLHQQGAFPTGIRLCLPTSVSTEEQTNKSYKLVEASQVVINDAVAYFERLGGATLSGIQFLDLEFCGISADQQRTLERHLNKDLVVPRLSELVKEQLVPDECPECSAGEAGCQVCTEFSKKLSSSDFRSGLASVIVSDSWTNIESTFKSVNGIFEDFRIACKQKLVTVLVMNGTEIDASKRRRKFLLKDGAIYMNHLDRLPEGDDRNFWLKELMGAVHGLLEPSFSLTSQQTSRLQFMMMLEDFRNIRQMLQEENIRFYGLSDDLKDMWHGVELGSPVSPMDALKLEPLGLTHLQPDDLVAFADPEAGGSLIYARIVESHGSVDPKSDEGESDTGEWSLEFTVDCGRQRGR</sequence>
<dbReference type="InterPro" id="IPR052972">
    <property type="entry name" value="Sacsin_chaperone_reg"/>
</dbReference>
<evidence type="ECO:0000259" key="2">
    <source>
        <dbReference type="Pfam" id="PF25794"/>
    </source>
</evidence>
<dbReference type="Proteomes" id="UP000095280">
    <property type="component" value="Unplaced"/>
</dbReference>
<organism evidence="3 4">
    <name type="scientific">Macrostomum lignano</name>
    <dbReference type="NCBI Taxonomy" id="282301"/>
    <lineage>
        <taxon>Eukaryota</taxon>
        <taxon>Metazoa</taxon>
        <taxon>Spiralia</taxon>
        <taxon>Lophotrochozoa</taxon>
        <taxon>Platyhelminthes</taxon>
        <taxon>Rhabditophora</taxon>
        <taxon>Macrostomorpha</taxon>
        <taxon>Macrostomida</taxon>
        <taxon>Macrostomidae</taxon>
        <taxon>Macrostomum</taxon>
    </lineage>
</organism>
<dbReference type="GO" id="GO:0030544">
    <property type="term" value="F:Hsp70 protein binding"/>
    <property type="evidence" value="ECO:0007669"/>
    <property type="project" value="TreeGrafter"/>
</dbReference>
<proteinExistence type="predicted"/>
<protein>
    <submittedName>
        <fullName evidence="4">HEPN domain-containing protein</fullName>
    </submittedName>
</protein>
<dbReference type="SUPFAM" id="SSF55874">
    <property type="entry name" value="ATPase domain of HSP90 chaperone/DNA topoisomerase II/histidine kinase"/>
    <property type="match status" value="2"/>
</dbReference>
<evidence type="ECO:0000313" key="4">
    <source>
        <dbReference type="WBParaSite" id="maker-uti_cns_0002154-snap-gene-0.5-mRNA-1"/>
    </source>
</evidence>
<accession>A0A1I8GJH5</accession>
<dbReference type="PANTHER" id="PTHR15600">
    <property type="entry name" value="SACSIN"/>
    <property type="match status" value="1"/>
</dbReference>